<dbReference type="Pfam" id="PF02800">
    <property type="entry name" value="Gp_dh_C"/>
    <property type="match status" value="1"/>
</dbReference>
<dbReference type="Pfam" id="PF00044">
    <property type="entry name" value="Gp_dh_N"/>
    <property type="match status" value="1"/>
</dbReference>
<dbReference type="CDD" id="cd18126">
    <property type="entry name" value="GAPDH_I_C"/>
    <property type="match status" value="1"/>
</dbReference>
<proteinExistence type="inferred from homology"/>
<dbReference type="RefSeq" id="WP_020211887.1">
    <property type="nucleotide sequence ID" value="NZ_JRLX01000011.1"/>
</dbReference>
<dbReference type="NCBIfam" id="NF006139">
    <property type="entry name" value="PRK08289.1"/>
    <property type="match status" value="1"/>
</dbReference>
<dbReference type="OrthoDB" id="9803304at2"/>
<dbReference type="AlphaFoldDB" id="A0A0A2M4C0"/>
<dbReference type="InterPro" id="IPR020828">
    <property type="entry name" value="GlycerAld_3-P_DH_NAD(P)-bd"/>
</dbReference>
<dbReference type="InterPro" id="IPR020830">
    <property type="entry name" value="GlycerAld_3-P_DH_AS"/>
</dbReference>
<sequence>MNNALLYEKEVSYQAGRRKAGIEFINIVSELWYDKSIELVLFRNQLIDKSVAEIINLHEYAGEFIKKPIDVFDTVMIARAIQAAQLPPSRIDIGKLTYEYHLEENPHHDVTSFIADKLKGAKDFKNIVPKDVVLYGFGRIGRLLAREMVSKIGKGAQLRLRAIVVRDKDDAVLLAKRASLLKYDSIHGDFQGSVVADPFNNALIINGTTVHIISASAPEDIDYTYYGINDALLIDNTGAFTTADALKRHKSCAGIEKVLLTAPGKGVPNIVYGVNHEEYNPDVTHIWSAASCTTNAITPVLKAVEDTLGVVKGHLETIHAYTNDQNLVDNMHKKYRRGRAAALNMVITETGAGSAVAKAIPSLAGKLTSNAIRVPVPNGSLVVLNIEVERATSVTEINEIIKHYALEGQLVEQIKYSLNNELVSSDIVGTPAPAIYDSNATIVSADGKNVILYVWYDNEYGYSHQVIRLAKYIAKVRRFAYY</sequence>
<dbReference type="SMART" id="SM00846">
    <property type="entry name" value="Gp_dh_N"/>
    <property type="match status" value="1"/>
</dbReference>
<comment type="caution">
    <text evidence="5">The sequence shown here is derived from an EMBL/GenBank/DDBJ whole genome shotgun (WGS) entry which is preliminary data.</text>
</comment>
<accession>A0A0A2M4C0</accession>
<dbReference type="InterPro" id="IPR020831">
    <property type="entry name" value="GlycerAld/Erythrose_P_DH"/>
</dbReference>
<dbReference type="EC" id="1.2.1.12" evidence="5"/>
<name>A0A0A2M4C0_9FLAO</name>
<dbReference type="SUPFAM" id="SSF51735">
    <property type="entry name" value="NAD(P)-binding Rossmann-fold domains"/>
    <property type="match status" value="1"/>
</dbReference>
<evidence type="ECO:0000256" key="1">
    <source>
        <dbReference type="ARBA" id="ARBA00007406"/>
    </source>
</evidence>
<comment type="similarity">
    <text evidence="1 3">Belongs to the glyceraldehyde-3-phosphate dehydrogenase family.</text>
</comment>
<dbReference type="InterPro" id="IPR036291">
    <property type="entry name" value="NAD(P)-bd_dom_sf"/>
</dbReference>
<evidence type="ECO:0000256" key="2">
    <source>
        <dbReference type="ARBA" id="ARBA00023002"/>
    </source>
</evidence>
<dbReference type="PANTHER" id="PTHR43454">
    <property type="entry name" value="GLYCERALDEHYDE-3-PHOSPHATE DEHYDROGENASE"/>
    <property type="match status" value="1"/>
</dbReference>
<dbReference type="Proteomes" id="UP000030152">
    <property type="component" value="Unassembled WGS sequence"/>
</dbReference>
<dbReference type="SUPFAM" id="SSF55347">
    <property type="entry name" value="Glyceraldehyde-3-phosphate dehydrogenase-like, C-terminal domain"/>
    <property type="match status" value="1"/>
</dbReference>
<feature type="domain" description="Glyceraldehyde 3-phosphate dehydrogenase NAD(P) binding" evidence="4">
    <location>
        <begin position="130"/>
        <end position="292"/>
    </location>
</feature>
<dbReference type="GO" id="GO:0051287">
    <property type="term" value="F:NAD binding"/>
    <property type="evidence" value="ECO:0007669"/>
    <property type="project" value="InterPro"/>
</dbReference>
<dbReference type="GO" id="GO:0004365">
    <property type="term" value="F:glyceraldehyde-3-phosphate dehydrogenase (NAD+) (phosphorylating) activity"/>
    <property type="evidence" value="ECO:0007669"/>
    <property type="project" value="UniProtKB-EC"/>
</dbReference>
<evidence type="ECO:0000256" key="3">
    <source>
        <dbReference type="RuleBase" id="RU000397"/>
    </source>
</evidence>
<gene>
    <name evidence="5" type="ORF">Q765_11990</name>
</gene>
<dbReference type="Gene3D" id="3.40.50.720">
    <property type="entry name" value="NAD(P)-binding Rossmann-like Domain"/>
    <property type="match status" value="1"/>
</dbReference>
<dbReference type="STRING" id="1121895.GCA_000378485_00759"/>
<dbReference type="PRINTS" id="PR00078">
    <property type="entry name" value="G3PDHDRGNASE"/>
</dbReference>
<dbReference type="InterPro" id="IPR020829">
    <property type="entry name" value="GlycerAld_3-P_DH_cat"/>
</dbReference>
<keyword evidence="6" id="KW-1185">Reference proteome</keyword>
<dbReference type="FunFam" id="3.30.360.10:FF:000002">
    <property type="entry name" value="Glyceraldehyde-3-phosphate dehydrogenase"/>
    <property type="match status" value="1"/>
</dbReference>
<dbReference type="PROSITE" id="PS00071">
    <property type="entry name" value="GAPDH"/>
    <property type="match status" value="1"/>
</dbReference>
<dbReference type="EMBL" id="JRLX01000011">
    <property type="protein sequence ID" value="KGO86293.1"/>
    <property type="molecule type" value="Genomic_DNA"/>
</dbReference>
<dbReference type="Gene3D" id="3.30.360.10">
    <property type="entry name" value="Dihydrodipicolinate Reductase, domain 2"/>
    <property type="match status" value="1"/>
</dbReference>
<evidence type="ECO:0000259" key="4">
    <source>
        <dbReference type="SMART" id="SM00846"/>
    </source>
</evidence>
<dbReference type="CDD" id="cd05214">
    <property type="entry name" value="GAPDH_I_N"/>
    <property type="match status" value="1"/>
</dbReference>
<keyword evidence="2 5" id="KW-0560">Oxidoreductase</keyword>
<evidence type="ECO:0000313" key="5">
    <source>
        <dbReference type="EMBL" id="KGO86293.1"/>
    </source>
</evidence>
<organism evidence="5 6">
    <name type="scientific">Flavobacterium rivuli WB 3.3-2 = DSM 21788</name>
    <dbReference type="NCBI Taxonomy" id="1121895"/>
    <lineage>
        <taxon>Bacteria</taxon>
        <taxon>Pseudomonadati</taxon>
        <taxon>Bacteroidota</taxon>
        <taxon>Flavobacteriia</taxon>
        <taxon>Flavobacteriales</taxon>
        <taxon>Flavobacteriaceae</taxon>
        <taxon>Flavobacterium</taxon>
    </lineage>
</organism>
<evidence type="ECO:0000313" key="6">
    <source>
        <dbReference type="Proteomes" id="UP000030152"/>
    </source>
</evidence>
<reference evidence="5 6" key="1">
    <citation type="submission" date="2013-09" db="EMBL/GenBank/DDBJ databases">
        <authorList>
            <person name="Zeng Z."/>
            <person name="Chen C."/>
        </authorList>
    </citation>
    <scope>NUCLEOTIDE SEQUENCE [LARGE SCALE GENOMIC DNA]</scope>
    <source>
        <strain evidence="5 6">WB 3.3-2</strain>
    </source>
</reference>
<protein>
    <submittedName>
        <fullName evidence="5">Glyceraldehyde-3-phosphate dehydrogenase</fullName>
        <ecNumber evidence="5">1.2.1.12</ecNumber>
    </submittedName>
</protein>
<dbReference type="eggNOG" id="COG0057">
    <property type="taxonomic scope" value="Bacteria"/>
</dbReference>
<dbReference type="PANTHER" id="PTHR43454:SF1">
    <property type="entry name" value="GLYCERALDEHYDE 3-PHOSPHATE DEHYDROGENASE NAD(P) BINDING DOMAIN-CONTAINING PROTEIN"/>
    <property type="match status" value="1"/>
</dbReference>